<dbReference type="AlphaFoldDB" id="A0A7M7IHZ6"/>
<dbReference type="PANTHER" id="PTHR34093:SF1">
    <property type="entry name" value="CHLORIDE CHANNEL CLIC-LIKE PROTEIN 1"/>
    <property type="match status" value="1"/>
</dbReference>
<comment type="similarity">
    <text evidence="2">Belongs to the chloride channel MCLC family.</text>
</comment>
<keyword evidence="9" id="KW-0732">Signal</keyword>
<accession>A0A7M7IHZ6</accession>
<evidence type="ECO:0000256" key="6">
    <source>
        <dbReference type="ARBA" id="ARBA00023136"/>
    </source>
</evidence>
<dbReference type="OrthoDB" id="5837849at2759"/>
<dbReference type="GO" id="GO:0016020">
    <property type="term" value="C:membrane"/>
    <property type="evidence" value="ECO:0007669"/>
    <property type="project" value="UniProtKB-SubCell"/>
</dbReference>
<keyword evidence="6 8" id="KW-0472">Membrane</keyword>
<evidence type="ECO:0000256" key="8">
    <source>
        <dbReference type="SAM" id="Phobius"/>
    </source>
</evidence>
<reference evidence="12" key="2">
    <citation type="submission" date="2025-04" db="UniProtKB">
        <authorList>
            <consortium name="RefSeq"/>
        </authorList>
    </citation>
    <scope>IDENTIFICATION</scope>
    <source>
        <strain evidence="12">DH4</strain>
        <tissue evidence="12">Whole body</tissue>
    </source>
</reference>
<organism evidence="10">
    <name type="scientific">Apis mellifera</name>
    <name type="common">Honeybee</name>
    <dbReference type="NCBI Taxonomy" id="7460"/>
    <lineage>
        <taxon>Eukaryota</taxon>
        <taxon>Metazoa</taxon>
        <taxon>Ecdysozoa</taxon>
        <taxon>Arthropoda</taxon>
        <taxon>Hexapoda</taxon>
        <taxon>Insecta</taxon>
        <taxon>Pterygota</taxon>
        <taxon>Neoptera</taxon>
        <taxon>Endopterygota</taxon>
        <taxon>Hymenoptera</taxon>
        <taxon>Apocrita</taxon>
        <taxon>Aculeata</taxon>
        <taxon>Apoidea</taxon>
        <taxon>Anthophila</taxon>
        <taxon>Apidae</taxon>
        <taxon>Apis</taxon>
    </lineage>
</organism>
<protein>
    <recommendedName>
        <fullName evidence="3">Chloride channel CLIC-like protein 1</fullName>
    </recommendedName>
</protein>
<dbReference type="KEGG" id="ame:100576373"/>
<evidence type="ECO:0000256" key="7">
    <source>
        <dbReference type="SAM" id="MobiDB-lite"/>
    </source>
</evidence>
<feature type="transmembrane region" description="Helical" evidence="8">
    <location>
        <begin position="289"/>
        <end position="316"/>
    </location>
</feature>
<evidence type="ECO:0000256" key="5">
    <source>
        <dbReference type="ARBA" id="ARBA00022989"/>
    </source>
</evidence>
<comment type="subcellular location">
    <subcellularLocation>
        <location evidence="1">Membrane</location>
        <topology evidence="1">Multi-pass membrane protein</topology>
    </subcellularLocation>
</comment>
<evidence type="ECO:0000256" key="1">
    <source>
        <dbReference type="ARBA" id="ARBA00004141"/>
    </source>
</evidence>
<feature type="transmembrane region" description="Helical" evidence="8">
    <location>
        <begin position="185"/>
        <end position="203"/>
    </location>
</feature>
<dbReference type="Pfam" id="PF05934">
    <property type="entry name" value="MCLC"/>
    <property type="match status" value="1"/>
</dbReference>
<evidence type="ECO:0000256" key="9">
    <source>
        <dbReference type="SAM" id="SignalP"/>
    </source>
</evidence>
<keyword evidence="4 8" id="KW-0812">Transmembrane</keyword>
<accession>A0A8B7KP51</accession>
<dbReference type="EnsemblMetazoa" id="XM_016915626">
    <property type="protein sequence ID" value="XP_016771115"/>
    <property type="gene ID" value="LOC100576373"/>
</dbReference>
<keyword evidence="5 8" id="KW-1133">Transmembrane helix</keyword>
<reference evidence="10" key="1">
    <citation type="submission" date="2021-01" db="UniProtKB">
        <authorList>
            <consortium name="EnsemblMetazoa"/>
        </authorList>
    </citation>
    <scope>IDENTIFICATION</scope>
    <source>
        <strain evidence="10">DH4</strain>
    </source>
</reference>
<feature type="transmembrane region" description="Helical" evidence="8">
    <location>
        <begin position="328"/>
        <end position="349"/>
    </location>
</feature>
<evidence type="ECO:0000256" key="3">
    <source>
        <dbReference type="ARBA" id="ARBA00015571"/>
    </source>
</evidence>
<dbReference type="RefSeq" id="XP_016771115.2">
    <property type="nucleotide sequence ID" value="XM_016915626.2"/>
</dbReference>
<sequence>MKYSREFIFLSIHILAIILFTNCEDENYFENIEDTEELVDPHSFFYDKQSKTMIKDIKVDMVKVMQNNNEDQNNLKSSKQANNYSSHEAIFYKRLINLLLSNIHIQNEDEVSIIGILEIEISHSQMEILRNFHIHKTSLKEIDDIFSNVIRKPQYNYVSGVMNILDILHKGFRTILQTIQEHQDGTIIIFTMLIVCSTFRMIIWGRRFSIFSIIQVIFILSFFMTWWQLIKEAEVKSIAAQMKFSEIPISCQPDKMNMWNKFVSLFYNDDCEKYYETIMTNPKLKITPAFVLSHFITTIVLHPIIHIGSIISLFINNATENIPWTYGWIIKCMLFLCIGFVIITIPFYLSGASFNLGFGPLFKLGISHEKKKEKGNSLQSIENREPVQIILKVTHGTDVNQITDIPMITQSNVLQTLKKEEVIATNNDSQKDYDDLCCGDAITNNKLLKNDDKGSDKYESFDAIERNDGSGDR</sequence>
<feature type="transmembrane region" description="Helical" evidence="8">
    <location>
        <begin position="210"/>
        <end position="229"/>
    </location>
</feature>
<dbReference type="GO" id="GO:0005254">
    <property type="term" value="F:chloride channel activity"/>
    <property type="evidence" value="ECO:0007669"/>
    <property type="project" value="TreeGrafter"/>
</dbReference>
<name>A0A7M7IHZ6_APIME</name>
<dbReference type="Proteomes" id="UP000005203">
    <property type="component" value="Linkage group LG12"/>
</dbReference>
<evidence type="ECO:0000313" key="11">
    <source>
        <dbReference type="Proteomes" id="UP000005203"/>
    </source>
</evidence>
<keyword evidence="11" id="KW-1185">Reference proteome</keyword>
<feature type="chain" id="PRO_5044659905" description="Chloride channel CLIC-like protein 1" evidence="9">
    <location>
        <begin position="24"/>
        <end position="473"/>
    </location>
</feature>
<evidence type="ECO:0000313" key="12">
    <source>
        <dbReference type="RefSeq" id="XP_016771115.2"/>
    </source>
</evidence>
<gene>
    <name evidence="12" type="primary">LOC100576373</name>
</gene>
<dbReference type="InterPro" id="IPR009231">
    <property type="entry name" value="Chloride_chnl_CLIC-like"/>
</dbReference>
<evidence type="ECO:0000256" key="2">
    <source>
        <dbReference type="ARBA" id="ARBA00005944"/>
    </source>
</evidence>
<evidence type="ECO:0000256" key="4">
    <source>
        <dbReference type="ARBA" id="ARBA00022692"/>
    </source>
</evidence>
<feature type="signal peptide" evidence="9">
    <location>
        <begin position="1"/>
        <end position="23"/>
    </location>
</feature>
<evidence type="ECO:0000313" key="10">
    <source>
        <dbReference type="EnsemblMetazoa" id="XP_016771115"/>
    </source>
</evidence>
<dbReference type="PANTHER" id="PTHR34093">
    <property type="entry name" value="CHLORIDE CHANNEL CLIC-LIKE PROTEIN 1"/>
    <property type="match status" value="1"/>
</dbReference>
<feature type="region of interest" description="Disordered" evidence="7">
    <location>
        <begin position="449"/>
        <end position="473"/>
    </location>
</feature>
<dbReference type="GeneID" id="100576373"/>
<dbReference type="GO" id="GO:0005783">
    <property type="term" value="C:endoplasmic reticulum"/>
    <property type="evidence" value="ECO:0007669"/>
    <property type="project" value="TreeGrafter"/>
</dbReference>
<proteinExistence type="inferred from homology"/>